<dbReference type="PANTHER" id="PTHR12461:SF105">
    <property type="entry name" value="HYPOXIA-INDUCIBLE FACTOR 1-ALPHA INHIBITOR"/>
    <property type="match status" value="1"/>
</dbReference>
<dbReference type="InterPro" id="IPR003347">
    <property type="entry name" value="JmjC_dom"/>
</dbReference>
<dbReference type="PANTHER" id="PTHR12461">
    <property type="entry name" value="HYPOXIA-INDUCIBLE FACTOR 1 ALPHA INHIBITOR-RELATED"/>
    <property type="match status" value="1"/>
</dbReference>
<protein>
    <recommendedName>
        <fullName evidence="1">JmjC domain-containing protein</fullName>
    </recommendedName>
</protein>
<feature type="domain" description="JmjC" evidence="1">
    <location>
        <begin position="121"/>
        <end position="271"/>
    </location>
</feature>
<dbReference type="Gene3D" id="2.60.120.650">
    <property type="entry name" value="Cupin"/>
    <property type="match status" value="1"/>
</dbReference>
<dbReference type="SUPFAM" id="SSF51197">
    <property type="entry name" value="Clavaminate synthase-like"/>
    <property type="match status" value="1"/>
</dbReference>
<dbReference type="EMBL" id="JHEG02000042">
    <property type="protein sequence ID" value="KIE11759.1"/>
    <property type="molecule type" value="Genomic_DNA"/>
</dbReference>
<dbReference type="PROSITE" id="PS51184">
    <property type="entry name" value="JMJC"/>
    <property type="match status" value="1"/>
</dbReference>
<accession>A0A0C1R279</accession>
<dbReference type="InterPro" id="IPR041667">
    <property type="entry name" value="Cupin_8"/>
</dbReference>
<evidence type="ECO:0000313" key="2">
    <source>
        <dbReference type="EMBL" id="KIE11759.1"/>
    </source>
</evidence>
<dbReference type="STRING" id="1479485.DA73_0214000"/>
<dbReference type="SMART" id="SM00558">
    <property type="entry name" value="JmjC"/>
    <property type="match status" value="1"/>
</dbReference>
<dbReference type="OrthoDB" id="118524at2"/>
<name>A0A0C1R279_9CYAN</name>
<comment type="caution">
    <text evidence="2">The sequence shown here is derived from an EMBL/GenBank/DDBJ whole genome shotgun (WGS) entry which is preliminary data.</text>
</comment>
<proteinExistence type="predicted"/>
<dbReference type="SMR" id="A0A0C1R279"/>
<dbReference type="Pfam" id="PF13621">
    <property type="entry name" value="Cupin_8"/>
    <property type="match status" value="1"/>
</dbReference>
<reference evidence="2" key="1">
    <citation type="journal article" date="2015" name="Genome Announc.">
        <title>Draft Genome Sequence of Tolypothrix boutellei Strain VB521301.</title>
        <authorList>
            <person name="Chandrababunaidu M.M."/>
            <person name="Singh D."/>
            <person name="Sen D."/>
            <person name="Bhan S."/>
            <person name="Das S."/>
            <person name="Gupta A."/>
            <person name="Adhikary S.P."/>
            <person name="Tripathy S."/>
        </authorList>
    </citation>
    <scope>NUCLEOTIDE SEQUENCE</scope>
    <source>
        <strain evidence="2">VB521301</strain>
    </source>
</reference>
<gene>
    <name evidence="2" type="ORF">DA73_0214000</name>
</gene>
<sequence>MKLSVENQVAQTSVNKIERIHKPTLEEFKYATLSYRQPVIVTGKIAEWKAFSLWSIDYLNKVVGNKEINVNISKNKIFTFDPETEDTFPSTKMQFTEFTDWINQEKKDEQYYYLQQQPIEISFPELFPDVEIPNYLNKNFFMIANLWIGTGGNTTPLHWDAARNLLSQVRGRKKILLFEPKQAAFLYPFPAHSKTPHMSYLNIDKPDFDKFPKFQKAKYIECLLEPGEMLFIPAFWWHHVYSLDRVNIAVNFWWQADWKDYFAPQARRILVHNPKQGWDIFKNLVGKFLTKNR</sequence>
<evidence type="ECO:0000259" key="1">
    <source>
        <dbReference type="PROSITE" id="PS51184"/>
    </source>
</evidence>
<dbReference type="AlphaFoldDB" id="A0A0C1R279"/>
<organism evidence="2">
    <name type="scientific">Tolypothrix bouteillei VB521301</name>
    <dbReference type="NCBI Taxonomy" id="1479485"/>
    <lineage>
        <taxon>Bacteria</taxon>
        <taxon>Bacillati</taxon>
        <taxon>Cyanobacteriota</taxon>
        <taxon>Cyanophyceae</taxon>
        <taxon>Nostocales</taxon>
        <taxon>Tolypothrichaceae</taxon>
        <taxon>Tolypothrix</taxon>
    </lineage>
</organism>